<evidence type="ECO:0000313" key="3">
    <source>
        <dbReference type="Proteomes" id="UP000280842"/>
    </source>
</evidence>
<keyword evidence="1" id="KW-0812">Transmembrane</keyword>
<proteinExistence type="predicted"/>
<evidence type="ECO:0000313" key="2">
    <source>
        <dbReference type="EMBL" id="RMA97070.1"/>
    </source>
</evidence>
<dbReference type="AlphaFoldDB" id="A0A3M0BI71"/>
<dbReference type="Proteomes" id="UP000280842">
    <property type="component" value="Unassembled WGS sequence"/>
</dbReference>
<protein>
    <recommendedName>
        <fullName evidence="4">Rod shape-determining protein MreD</fullName>
    </recommendedName>
</protein>
<feature type="transmembrane region" description="Helical" evidence="1">
    <location>
        <begin position="95"/>
        <end position="116"/>
    </location>
</feature>
<dbReference type="EMBL" id="REFO01000011">
    <property type="protein sequence ID" value="RMA97070.1"/>
    <property type="molecule type" value="Genomic_DNA"/>
</dbReference>
<sequence length="155" mass="18405">MRNAKFLILGLFFIILQTTIIGKYLDFLCIHWDIISIFIILLSLYKVDKDNYKIVIPISLIQDIITQSYFIHFLSKTLITFIAQKLHNKFFLSSFWIKSLIVLILSAIDILFKIIYTFLISTNLNICFGYIIYLILNFIIFYFVYLAYEDKNTKI</sequence>
<feature type="transmembrane region" description="Helical" evidence="1">
    <location>
        <begin position="128"/>
        <end position="148"/>
    </location>
</feature>
<reference evidence="2 3" key="1">
    <citation type="submission" date="2018-10" db="EMBL/GenBank/DDBJ databases">
        <title>Genomic Encyclopedia of Archaeal and Bacterial Type Strains, Phase II (KMG-II): from individual species to whole genera.</title>
        <authorList>
            <person name="Goeker M."/>
        </authorList>
    </citation>
    <scope>NUCLEOTIDE SEQUENCE [LARGE SCALE GENOMIC DNA]</scope>
    <source>
        <strain evidence="2 3">VM1</strain>
    </source>
</reference>
<keyword evidence="1" id="KW-1133">Transmembrane helix</keyword>
<feature type="transmembrane region" description="Helical" evidence="1">
    <location>
        <begin position="30"/>
        <end position="47"/>
    </location>
</feature>
<comment type="caution">
    <text evidence="2">The sequence shown here is derived from an EMBL/GenBank/DDBJ whole genome shotgun (WGS) entry which is preliminary data.</text>
</comment>
<keyword evidence="3" id="KW-1185">Reference proteome</keyword>
<organism evidence="2 3">
    <name type="scientific">Hydrogenothermus marinus</name>
    <dbReference type="NCBI Taxonomy" id="133270"/>
    <lineage>
        <taxon>Bacteria</taxon>
        <taxon>Pseudomonadati</taxon>
        <taxon>Aquificota</taxon>
        <taxon>Aquificia</taxon>
        <taxon>Aquificales</taxon>
        <taxon>Hydrogenothermaceae</taxon>
        <taxon>Hydrogenothermus</taxon>
    </lineage>
</organism>
<name>A0A3M0BI71_9AQUI</name>
<accession>A0A3M0BI71</accession>
<evidence type="ECO:0008006" key="4">
    <source>
        <dbReference type="Google" id="ProtNLM"/>
    </source>
</evidence>
<evidence type="ECO:0000256" key="1">
    <source>
        <dbReference type="SAM" id="Phobius"/>
    </source>
</evidence>
<feature type="transmembrane region" description="Helical" evidence="1">
    <location>
        <begin position="7"/>
        <end position="24"/>
    </location>
</feature>
<keyword evidence="1" id="KW-0472">Membrane</keyword>
<gene>
    <name evidence="2" type="ORF">CLV39_0723</name>
</gene>